<dbReference type="GO" id="GO:0016787">
    <property type="term" value="F:hydrolase activity"/>
    <property type="evidence" value="ECO:0007669"/>
    <property type="project" value="UniProtKB-KW"/>
</dbReference>
<gene>
    <name evidence="4" type="ORF">NUU61_009898</name>
</gene>
<protein>
    <recommendedName>
        <fullName evidence="3">Amidase domain-containing protein</fullName>
    </recommendedName>
</protein>
<keyword evidence="2" id="KW-0378">Hydrolase</keyword>
<proteinExistence type="inferred from homology"/>
<name>A0A9W9EH11_9EURO</name>
<dbReference type="EMBL" id="JAPMSZ010000012">
    <property type="protein sequence ID" value="KAJ5081634.1"/>
    <property type="molecule type" value="Genomic_DNA"/>
</dbReference>
<evidence type="ECO:0000313" key="5">
    <source>
        <dbReference type="Proteomes" id="UP001141434"/>
    </source>
</evidence>
<reference evidence="4" key="1">
    <citation type="submission" date="2022-11" db="EMBL/GenBank/DDBJ databases">
        <authorList>
            <person name="Petersen C."/>
        </authorList>
    </citation>
    <scope>NUCLEOTIDE SEQUENCE</scope>
    <source>
        <strain evidence="4">IBT 34128</strain>
    </source>
</reference>
<dbReference type="SUPFAM" id="SSF75304">
    <property type="entry name" value="Amidase signature (AS) enzymes"/>
    <property type="match status" value="1"/>
</dbReference>
<organism evidence="4 5">
    <name type="scientific">Penicillium alfredii</name>
    <dbReference type="NCBI Taxonomy" id="1506179"/>
    <lineage>
        <taxon>Eukaryota</taxon>
        <taxon>Fungi</taxon>
        <taxon>Dikarya</taxon>
        <taxon>Ascomycota</taxon>
        <taxon>Pezizomycotina</taxon>
        <taxon>Eurotiomycetes</taxon>
        <taxon>Eurotiomycetidae</taxon>
        <taxon>Eurotiales</taxon>
        <taxon>Aspergillaceae</taxon>
        <taxon>Penicillium</taxon>
    </lineage>
</organism>
<dbReference type="Proteomes" id="UP001141434">
    <property type="component" value="Unassembled WGS sequence"/>
</dbReference>
<dbReference type="Gene3D" id="3.90.1300.10">
    <property type="entry name" value="Amidase signature (AS) domain"/>
    <property type="match status" value="1"/>
</dbReference>
<comment type="caution">
    <text evidence="4">The sequence shown here is derived from an EMBL/GenBank/DDBJ whole genome shotgun (WGS) entry which is preliminary data.</text>
</comment>
<dbReference type="InterPro" id="IPR036928">
    <property type="entry name" value="AS_sf"/>
</dbReference>
<sequence>MTLGRPRAPRHRTTGCNQAYPAVPEYTRDRDHGVRCRGYYNADHIRSLVGCWGHLGLLSPRRIGSSVNCLHEIFFDAAIQNAKQLDAFFAGHQAPMGPLHGLPISIKD</sequence>
<dbReference type="Pfam" id="PF01425">
    <property type="entry name" value="Amidase"/>
    <property type="match status" value="1"/>
</dbReference>
<dbReference type="PANTHER" id="PTHR46072">
    <property type="entry name" value="AMIDASE-RELATED-RELATED"/>
    <property type="match status" value="1"/>
</dbReference>
<evidence type="ECO:0000259" key="3">
    <source>
        <dbReference type="Pfam" id="PF01425"/>
    </source>
</evidence>
<dbReference type="RefSeq" id="XP_056506921.1">
    <property type="nucleotide sequence ID" value="XM_056660423.1"/>
</dbReference>
<dbReference type="GeneID" id="81399592"/>
<reference evidence="4" key="2">
    <citation type="journal article" date="2023" name="IMA Fungus">
        <title>Comparative genomic study of the Penicillium genus elucidates a diverse pangenome and 15 lateral gene transfer events.</title>
        <authorList>
            <person name="Petersen C."/>
            <person name="Sorensen T."/>
            <person name="Nielsen M.R."/>
            <person name="Sondergaard T.E."/>
            <person name="Sorensen J.L."/>
            <person name="Fitzpatrick D.A."/>
            <person name="Frisvad J.C."/>
            <person name="Nielsen K.L."/>
        </authorList>
    </citation>
    <scope>NUCLEOTIDE SEQUENCE</scope>
    <source>
        <strain evidence="4">IBT 34128</strain>
    </source>
</reference>
<evidence type="ECO:0000256" key="2">
    <source>
        <dbReference type="ARBA" id="ARBA00022801"/>
    </source>
</evidence>
<dbReference type="InterPro" id="IPR023631">
    <property type="entry name" value="Amidase_dom"/>
</dbReference>
<comment type="similarity">
    <text evidence="1">Belongs to the amidase family.</text>
</comment>
<evidence type="ECO:0000313" key="4">
    <source>
        <dbReference type="EMBL" id="KAJ5081634.1"/>
    </source>
</evidence>
<feature type="domain" description="Amidase" evidence="3">
    <location>
        <begin position="65"/>
        <end position="108"/>
    </location>
</feature>
<dbReference type="PANTHER" id="PTHR46072:SF7">
    <property type="entry name" value="AMIDASE"/>
    <property type="match status" value="1"/>
</dbReference>
<evidence type="ECO:0000256" key="1">
    <source>
        <dbReference type="ARBA" id="ARBA00009199"/>
    </source>
</evidence>
<accession>A0A9W9EH11</accession>
<dbReference type="AlphaFoldDB" id="A0A9W9EH11"/>
<dbReference type="OrthoDB" id="6428749at2759"/>
<keyword evidence="5" id="KW-1185">Reference proteome</keyword>